<accession>A0A822YQJ0</accession>
<keyword evidence="2" id="KW-1185">Reference proteome</keyword>
<organism evidence="1 2">
    <name type="scientific">Nelumbo nucifera</name>
    <name type="common">Sacred lotus</name>
    <dbReference type="NCBI Taxonomy" id="4432"/>
    <lineage>
        <taxon>Eukaryota</taxon>
        <taxon>Viridiplantae</taxon>
        <taxon>Streptophyta</taxon>
        <taxon>Embryophyta</taxon>
        <taxon>Tracheophyta</taxon>
        <taxon>Spermatophyta</taxon>
        <taxon>Magnoliopsida</taxon>
        <taxon>Proteales</taxon>
        <taxon>Nelumbonaceae</taxon>
        <taxon>Nelumbo</taxon>
    </lineage>
</organism>
<evidence type="ECO:0000313" key="1">
    <source>
        <dbReference type="EMBL" id="DAD34852.1"/>
    </source>
</evidence>
<reference evidence="1 2" key="1">
    <citation type="journal article" date="2020" name="Mol. Biol. Evol.">
        <title>Distinct Expression and Methylation Patterns for Genes with Different Fates following a Single Whole-Genome Duplication in Flowering Plants.</title>
        <authorList>
            <person name="Shi T."/>
            <person name="Rahmani R.S."/>
            <person name="Gugger P.F."/>
            <person name="Wang M."/>
            <person name="Li H."/>
            <person name="Zhang Y."/>
            <person name="Li Z."/>
            <person name="Wang Q."/>
            <person name="Van de Peer Y."/>
            <person name="Marchal K."/>
            <person name="Chen J."/>
        </authorList>
    </citation>
    <scope>NUCLEOTIDE SEQUENCE [LARGE SCALE GENOMIC DNA]</scope>
    <source>
        <tissue evidence="1">Leaf</tissue>
    </source>
</reference>
<dbReference type="EMBL" id="DUZY01000004">
    <property type="protein sequence ID" value="DAD34852.1"/>
    <property type="molecule type" value="Genomic_DNA"/>
</dbReference>
<sequence length="66" mass="7423">MNFCIIFKRSIGETKRNCKLDSFKQAKVSEKNPPTSGAIKMNFNGACKRSRPVCSQSINLDARKID</sequence>
<evidence type="ECO:0000313" key="2">
    <source>
        <dbReference type="Proteomes" id="UP000607653"/>
    </source>
</evidence>
<dbReference type="Proteomes" id="UP000607653">
    <property type="component" value="Unassembled WGS sequence"/>
</dbReference>
<proteinExistence type="predicted"/>
<name>A0A822YQJ0_NELNU</name>
<dbReference type="AlphaFoldDB" id="A0A822YQJ0"/>
<comment type="caution">
    <text evidence="1">The sequence shown here is derived from an EMBL/GenBank/DDBJ whole genome shotgun (WGS) entry which is preliminary data.</text>
</comment>
<gene>
    <name evidence="1" type="ORF">HUJ06_005492</name>
</gene>
<protein>
    <submittedName>
        <fullName evidence="1">Uncharacterized protein</fullName>
    </submittedName>
</protein>